<proteinExistence type="inferred from homology"/>
<evidence type="ECO:0000259" key="3">
    <source>
        <dbReference type="Pfam" id="PF03061"/>
    </source>
</evidence>
<dbReference type="CDD" id="cd03443">
    <property type="entry name" value="PaaI_thioesterase"/>
    <property type="match status" value="1"/>
</dbReference>
<dbReference type="PANTHER" id="PTHR21660:SF1">
    <property type="entry name" value="ACYL-COENZYME A THIOESTERASE 13"/>
    <property type="match status" value="1"/>
</dbReference>
<gene>
    <name evidence="4" type="ORF">DSTB1V02_LOCUS825</name>
</gene>
<sequence length="83" mass="8801">MDSVKSGLSGTSSNLETAPVSTGFLKNYIGAAKPGETLLIEAHTNKFGKSLAFLSVEIKTKETGKLIARGTHTKYLPGTDFNL</sequence>
<dbReference type="EMBL" id="CAJPEV010000065">
    <property type="protein sequence ID" value="CAG0879933.1"/>
    <property type="molecule type" value="Genomic_DNA"/>
</dbReference>
<name>A0A7R8WYY6_9CRUS</name>
<dbReference type="Gene3D" id="3.10.129.10">
    <property type="entry name" value="Hotdog Thioesterase"/>
    <property type="match status" value="1"/>
</dbReference>
<feature type="domain" description="Thioesterase" evidence="3">
    <location>
        <begin position="18"/>
        <end position="65"/>
    </location>
</feature>
<accession>A0A7R8WYY6</accession>
<dbReference type="Pfam" id="PF03061">
    <property type="entry name" value="4HBT"/>
    <property type="match status" value="1"/>
</dbReference>
<dbReference type="AlphaFoldDB" id="A0A7R8WYY6"/>
<reference evidence="4" key="1">
    <citation type="submission" date="2020-11" db="EMBL/GenBank/DDBJ databases">
        <authorList>
            <person name="Tran Van P."/>
        </authorList>
    </citation>
    <scope>NUCLEOTIDE SEQUENCE</scope>
</reference>
<dbReference type="OrthoDB" id="46529at2759"/>
<dbReference type="InterPro" id="IPR029069">
    <property type="entry name" value="HotDog_dom_sf"/>
</dbReference>
<evidence type="ECO:0000256" key="2">
    <source>
        <dbReference type="ARBA" id="ARBA00022801"/>
    </source>
</evidence>
<evidence type="ECO:0000313" key="4">
    <source>
        <dbReference type="EMBL" id="CAD7240819.1"/>
    </source>
</evidence>
<evidence type="ECO:0000256" key="1">
    <source>
        <dbReference type="ARBA" id="ARBA00008324"/>
    </source>
</evidence>
<dbReference type="PANTHER" id="PTHR21660">
    <property type="entry name" value="THIOESTERASE SUPERFAMILY MEMBER-RELATED"/>
    <property type="match status" value="1"/>
</dbReference>
<keyword evidence="2" id="KW-0378">Hydrolase</keyword>
<dbReference type="EMBL" id="LR899582">
    <property type="protein sequence ID" value="CAD7240819.1"/>
    <property type="molecule type" value="Genomic_DNA"/>
</dbReference>
<dbReference type="InterPro" id="IPR039298">
    <property type="entry name" value="ACOT13"/>
</dbReference>
<dbReference type="SUPFAM" id="SSF54637">
    <property type="entry name" value="Thioesterase/thiol ester dehydrase-isomerase"/>
    <property type="match status" value="1"/>
</dbReference>
<dbReference type="GO" id="GO:0047617">
    <property type="term" value="F:fatty acyl-CoA hydrolase activity"/>
    <property type="evidence" value="ECO:0007669"/>
    <property type="project" value="InterPro"/>
</dbReference>
<keyword evidence="5" id="KW-1185">Reference proteome</keyword>
<dbReference type="InterPro" id="IPR006683">
    <property type="entry name" value="Thioestr_dom"/>
</dbReference>
<organism evidence="4">
    <name type="scientific">Darwinula stevensoni</name>
    <dbReference type="NCBI Taxonomy" id="69355"/>
    <lineage>
        <taxon>Eukaryota</taxon>
        <taxon>Metazoa</taxon>
        <taxon>Ecdysozoa</taxon>
        <taxon>Arthropoda</taxon>
        <taxon>Crustacea</taxon>
        <taxon>Oligostraca</taxon>
        <taxon>Ostracoda</taxon>
        <taxon>Podocopa</taxon>
        <taxon>Podocopida</taxon>
        <taxon>Darwinulocopina</taxon>
        <taxon>Darwinuloidea</taxon>
        <taxon>Darwinulidae</taxon>
        <taxon>Darwinula</taxon>
    </lineage>
</organism>
<protein>
    <recommendedName>
        <fullName evidence="3">Thioesterase domain-containing protein</fullName>
    </recommendedName>
</protein>
<dbReference type="Proteomes" id="UP000677054">
    <property type="component" value="Unassembled WGS sequence"/>
</dbReference>
<evidence type="ECO:0000313" key="5">
    <source>
        <dbReference type="Proteomes" id="UP000677054"/>
    </source>
</evidence>
<comment type="similarity">
    <text evidence="1">Belongs to the thioesterase PaaI family.</text>
</comment>